<sequence length="163" mass="18751">MRTLEIVRAREYVREWSLTVLNEAGRIMLLFIDVEELSRVRIRCTTSKVTDWLHHFAWWVDFNQDPKVTSHEVKFKCQNIVENCKIRYPKIWNARVDFSSKIGSSLPSPPSSSGFRALSLRQGHEKYIPAEAPALLKGSPPQHRNVGAATIKLLLDFNQVCLC</sequence>
<evidence type="ECO:0000313" key="2">
    <source>
        <dbReference type="Proteomes" id="UP000664940"/>
    </source>
</evidence>
<organism evidence="1 2">
    <name type="scientific">Phyllostomus discolor</name>
    <name type="common">pale spear-nosed bat</name>
    <dbReference type="NCBI Taxonomy" id="89673"/>
    <lineage>
        <taxon>Eukaryota</taxon>
        <taxon>Metazoa</taxon>
        <taxon>Chordata</taxon>
        <taxon>Craniata</taxon>
        <taxon>Vertebrata</taxon>
        <taxon>Euteleostomi</taxon>
        <taxon>Mammalia</taxon>
        <taxon>Eutheria</taxon>
        <taxon>Laurasiatheria</taxon>
        <taxon>Chiroptera</taxon>
        <taxon>Yangochiroptera</taxon>
        <taxon>Phyllostomidae</taxon>
        <taxon>Phyllostominae</taxon>
        <taxon>Phyllostomus</taxon>
    </lineage>
</organism>
<dbReference type="EMBL" id="JABVXQ010000007">
    <property type="protein sequence ID" value="KAF6099976.1"/>
    <property type="molecule type" value="Genomic_DNA"/>
</dbReference>
<evidence type="ECO:0000313" key="1">
    <source>
        <dbReference type="EMBL" id="KAF6099976.1"/>
    </source>
</evidence>
<name>A0A833ZZG9_9CHIR</name>
<comment type="caution">
    <text evidence="1">The sequence shown here is derived from an EMBL/GenBank/DDBJ whole genome shotgun (WGS) entry which is preliminary data.</text>
</comment>
<dbReference type="AlphaFoldDB" id="A0A833ZZG9"/>
<accession>A0A833ZZG9</accession>
<proteinExistence type="predicted"/>
<dbReference type="Proteomes" id="UP000664940">
    <property type="component" value="Unassembled WGS sequence"/>
</dbReference>
<gene>
    <name evidence="1" type="ORF">HJG60_011692</name>
</gene>
<protein>
    <submittedName>
        <fullName evidence="1">Uncharacterized protein</fullName>
    </submittedName>
</protein>
<reference evidence="1 2" key="1">
    <citation type="journal article" date="2020" name="Nature">
        <title>Six reference-quality genomes reveal evolution of bat adaptations.</title>
        <authorList>
            <person name="Jebb D."/>
            <person name="Huang Z."/>
            <person name="Pippel M."/>
            <person name="Hughes G.M."/>
            <person name="Lavrichenko K."/>
            <person name="Devanna P."/>
            <person name="Winkler S."/>
            <person name="Jermiin L.S."/>
            <person name="Skirmuntt E.C."/>
            <person name="Katzourakis A."/>
            <person name="Burkitt-Gray L."/>
            <person name="Ray D.A."/>
            <person name="Sullivan K.A.M."/>
            <person name="Roscito J.G."/>
            <person name="Kirilenko B.M."/>
            <person name="Davalos L.M."/>
            <person name="Corthals A.P."/>
            <person name="Power M.L."/>
            <person name="Jones G."/>
            <person name="Ransome R.D."/>
            <person name="Dechmann D.K.N."/>
            <person name="Locatelli A.G."/>
            <person name="Puechmaille S.J."/>
            <person name="Fedrigo O."/>
            <person name="Jarvis E.D."/>
            <person name="Hiller M."/>
            <person name="Vernes S.C."/>
            <person name="Myers E.W."/>
            <person name="Teeling E.C."/>
        </authorList>
    </citation>
    <scope>NUCLEOTIDE SEQUENCE [LARGE SCALE GENOMIC DNA]</scope>
    <source>
        <strain evidence="1">Bat1K_MPI-CBG_1</strain>
    </source>
</reference>